<evidence type="ECO:0000313" key="1">
    <source>
        <dbReference type="EMBL" id="NBR94552.1"/>
    </source>
</evidence>
<dbReference type="InterPro" id="IPR036514">
    <property type="entry name" value="SGNH_hydro_sf"/>
</dbReference>
<protein>
    <submittedName>
        <fullName evidence="1">SGNH/GDSL hydrolase family protein</fullName>
    </submittedName>
</protein>
<gene>
    <name evidence="1" type="ORF">EBT44_07015</name>
</gene>
<organism evidence="1 2">
    <name type="scientific">Candidatus Fonsibacter lacus</name>
    <dbReference type="NCBI Taxonomy" id="2576439"/>
    <lineage>
        <taxon>Bacteria</taxon>
        <taxon>Pseudomonadati</taxon>
        <taxon>Pseudomonadota</taxon>
        <taxon>Alphaproteobacteria</taxon>
        <taxon>Candidatus Pelagibacterales</taxon>
        <taxon>Candidatus Pelagibacterales incertae sedis</taxon>
        <taxon>Candidatus Fonsibacter</taxon>
    </lineage>
</organism>
<dbReference type="SUPFAM" id="SSF52266">
    <property type="entry name" value="SGNH hydrolase"/>
    <property type="match status" value="1"/>
</dbReference>
<accession>A0A965GFA0</accession>
<dbReference type="AlphaFoldDB" id="A0A965GFA0"/>
<dbReference type="Gene3D" id="3.40.50.1110">
    <property type="entry name" value="SGNH hydrolase"/>
    <property type="match status" value="1"/>
</dbReference>
<reference evidence="1" key="1">
    <citation type="submission" date="2018-10" db="EMBL/GenBank/DDBJ databases">
        <title>Iterative Subtractive Binning of Freshwater Chronoseries Metagenomes Recovers Nearly Complete Genomes from over Four Hundred Novel Species.</title>
        <authorList>
            <person name="Rodriguez-R L.M."/>
            <person name="Tsementzi D."/>
            <person name="Luo C."/>
            <person name="Konstantinidis K.T."/>
        </authorList>
    </citation>
    <scope>NUCLEOTIDE SEQUENCE</scope>
    <source>
        <strain evidence="1">WB5_2A_028</strain>
    </source>
</reference>
<dbReference type="Proteomes" id="UP000740727">
    <property type="component" value="Unassembled WGS sequence"/>
</dbReference>
<proteinExistence type="predicted"/>
<name>A0A965GFA0_9PROT</name>
<dbReference type="CDD" id="cd00229">
    <property type="entry name" value="SGNH_hydrolase"/>
    <property type="match status" value="1"/>
</dbReference>
<evidence type="ECO:0000313" key="2">
    <source>
        <dbReference type="Proteomes" id="UP000740727"/>
    </source>
</evidence>
<comment type="caution">
    <text evidence="1">The sequence shown here is derived from an EMBL/GenBank/DDBJ whole genome shotgun (WGS) entry which is preliminary data.</text>
</comment>
<sequence>MGFILQICLFLTTSIIAELILRSKAREWTIIRDSKNRPQSARFRSFEFIKKVEPHKNSEYLSEDFWTEMQLLNNQGSAEKRVNKYGQRYDVAKNCAGKYFTVNNNLRTTVDNPHNPTGTIFLIGSSTLHNFEVPDYLTTASILQKIKNESGETIEVKNYGVSGATVESNFARIRSIDDQFKSGDTVILLFGVNDVGVDTYTKNESIKLKVLRRIGEFSLLFRHLHRLIARRSWRTHAIETARQKIFLITEMQNFFSVKNVKFLPVLEPILHQKQRPNQYEQALRRSFGQKLEYLYSFGYREFTGQLKSNSIQSLSHIFDQTEESVFLDQAHINATGTKILAVELNKLCSL</sequence>
<keyword evidence="1" id="KW-0378">Hydrolase</keyword>
<dbReference type="EMBL" id="RFXN01000191">
    <property type="protein sequence ID" value="NBR94552.1"/>
    <property type="molecule type" value="Genomic_DNA"/>
</dbReference>
<dbReference type="GO" id="GO:0016788">
    <property type="term" value="F:hydrolase activity, acting on ester bonds"/>
    <property type="evidence" value="ECO:0007669"/>
    <property type="project" value="UniProtKB-ARBA"/>
</dbReference>